<name>A0A392TGQ3_9FABA</name>
<reference evidence="1 2" key="1">
    <citation type="journal article" date="2018" name="Front. Plant Sci.">
        <title>Red Clover (Trifolium pratense) and Zigzag Clover (T. medium) - A Picture of Genomic Similarities and Differences.</title>
        <authorList>
            <person name="Dluhosova J."/>
            <person name="Istvanek J."/>
            <person name="Nedelnik J."/>
            <person name="Repkova J."/>
        </authorList>
    </citation>
    <scope>NUCLEOTIDE SEQUENCE [LARGE SCALE GENOMIC DNA]</scope>
    <source>
        <strain evidence="2">cv. 10/8</strain>
        <tissue evidence="1">Leaf</tissue>
    </source>
</reference>
<dbReference type="Proteomes" id="UP000265520">
    <property type="component" value="Unassembled WGS sequence"/>
</dbReference>
<dbReference type="AlphaFoldDB" id="A0A392TGQ3"/>
<accession>A0A392TGQ3</accession>
<evidence type="ECO:0000313" key="2">
    <source>
        <dbReference type="Proteomes" id="UP000265520"/>
    </source>
</evidence>
<protein>
    <submittedName>
        <fullName evidence="1">Uncharacterized protein</fullName>
    </submittedName>
</protein>
<organism evidence="1 2">
    <name type="scientific">Trifolium medium</name>
    <dbReference type="NCBI Taxonomy" id="97028"/>
    <lineage>
        <taxon>Eukaryota</taxon>
        <taxon>Viridiplantae</taxon>
        <taxon>Streptophyta</taxon>
        <taxon>Embryophyta</taxon>
        <taxon>Tracheophyta</taxon>
        <taxon>Spermatophyta</taxon>
        <taxon>Magnoliopsida</taxon>
        <taxon>eudicotyledons</taxon>
        <taxon>Gunneridae</taxon>
        <taxon>Pentapetalae</taxon>
        <taxon>rosids</taxon>
        <taxon>fabids</taxon>
        <taxon>Fabales</taxon>
        <taxon>Fabaceae</taxon>
        <taxon>Papilionoideae</taxon>
        <taxon>50 kb inversion clade</taxon>
        <taxon>NPAAA clade</taxon>
        <taxon>Hologalegina</taxon>
        <taxon>IRL clade</taxon>
        <taxon>Trifolieae</taxon>
        <taxon>Trifolium</taxon>
    </lineage>
</organism>
<comment type="caution">
    <text evidence="1">The sequence shown here is derived from an EMBL/GenBank/DDBJ whole genome shotgun (WGS) entry which is preliminary data.</text>
</comment>
<evidence type="ECO:0000313" key="1">
    <source>
        <dbReference type="EMBL" id="MCI59597.1"/>
    </source>
</evidence>
<proteinExistence type="predicted"/>
<keyword evidence="2" id="KW-1185">Reference proteome</keyword>
<feature type="non-terminal residue" evidence="1">
    <location>
        <position position="1"/>
    </location>
</feature>
<sequence length="42" mass="4458">YCPGNKLPSPIREAPVDVCPGFPVLCFLSILGVLAVRQDSVS</sequence>
<dbReference type="EMBL" id="LXQA010566686">
    <property type="protein sequence ID" value="MCI59597.1"/>
    <property type="molecule type" value="Genomic_DNA"/>
</dbReference>